<name>A0A0K9P0P5_ZOSMR</name>
<evidence type="ECO:0000313" key="3">
    <source>
        <dbReference type="EMBL" id="KMZ62601.1"/>
    </source>
</evidence>
<evidence type="ECO:0000313" key="4">
    <source>
        <dbReference type="Proteomes" id="UP000036987"/>
    </source>
</evidence>
<organism evidence="3 4">
    <name type="scientific">Zostera marina</name>
    <name type="common">Eelgrass</name>
    <dbReference type="NCBI Taxonomy" id="29655"/>
    <lineage>
        <taxon>Eukaryota</taxon>
        <taxon>Viridiplantae</taxon>
        <taxon>Streptophyta</taxon>
        <taxon>Embryophyta</taxon>
        <taxon>Tracheophyta</taxon>
        <taxon>Spermatophyta</taxon>
        <taxon>Magnoliopsida</taxon>
        <taxon>Liliopsida</taxon>
        <taxon>Zosteraceae</taxon>
        <taxon>Zostera</taxon>
    </lineage>
</organism>
<dbReference type="PANTHER" id="PTHR13162">
    <property type="entry name" value="CCR4-NOT TRANSCRIPTION COMPLEX"/>
    <property type="match status" value="1"/>
</dbReference>
<evidence type="ECO:0000259" key="1">
    <source>
        <dbReference type="Pfam" id="PF04054"/>
    </source>
</evidence>
<dbReference type="GO" id="GO:0017148">
    <property type="term" value="P:negative regulation of translation"/>
    <property type="evidence" value="ECO:0007669"/>
    <property type="project" value="InterPro"/>
</dbReference>
<dbReference type="Gene3D" id="1.25.40.800">
    <property type="match status" value="1"/>
</dbReference>
<feature type="domain" description="CCR4-Not complex component Not1 C-terminal" evidence="1">
    <location>
        <begin position="421"/>
        <end position="787"/>
    </location>
</feature>
<dbReference type="Proteomes" id="UP000036987">
    <property type="component" value="Unassembled WGS sequence"/>
</dbReference>
<reference evidence="4" key="1">
    <citation type="journal article" date="2016" name="Nature">
        <title>The genome of the seagrass Zostera marina reveals angiosperm adaptation to the sea.</title>
        <authorList>
            <person name="Olsen J.L."/>
            <person name="Rouze P."/>
            <person name="Verhelst B."/>
            <person name="Lin Y.-C."/>
            <person name="Bayer T."/>
            <person name="Collen J."/>
            <person name="Dattolo E."/>
            <person name="De Paoli E."/>
            <person name="Dittami S."/>
            <person name="Maumus F."/>
            <person name="Michel G."/>
            <person name="Kersting A."/>
            <person name="Lauritano C."/>
            <person name="Lohaus R."/>
            <person name="Toepel M."/>
            <person name="Tonon T."/>
            <person name="Vanneste K."/>
            <person name="Amirebrahimi M."/>
            <person name="Brakel J."/>
            <person name="Bostroem C."/>
            <person name="Chovatia M."/>
            <person name="Grimwood J."/>
            <person name="Jenkins J.W."/>
            <person name="Jueterbock A."/>
            <person name="Mraz A."/>
            <person name="Stam W.T."/>
            <person name="Tice H."/>
            <person name="Bornberg-Bauer E."/>
            <person name="Green P.J."/>
            <person name="Pearson G.A."/>
            <person name="Procaccini G."/>
            <person name="Duarte C.M."/>
            <person name="Schmutz J."/>
            <person name="Reusch T.B.H."/>
            <person name="Van de Peer Y."/>
        </authorList>
    </citation>
    <scope>NUCLEOTIDE SEQUENCE [LARGE SCALE GENOMIC DNA]</scope>
    <source>
        <strain evidence="4">cv. Finnish</strain>
    </source>
</reference>
<dbReference type="FunFam" id="1.25.40.790:FF:000002">
    <property type="entry name" value="Transcription regulator"/>
    <property type="match status" value="1"/>
</dbReference>
<accession>A0A0K9P0P5</accession>
<gene>
    <name evidence="3" type="ORF">ZOSMA_450G00130</name>
</gene>
<dbReference type="Pfam" id="PF04054">
    <property type="entry name" value="Not1"/>
    <property type="match status" value="1"/>
</dbReference>
<dbReference type="CDD" id="cd20710">
    <property type="entry name" value="NOT1_connector"/>
    <property type="match status" value="1"/>
</dbReference>
<dbReference type="AlphaFoldDB" id="A0A0K9P0P5"/>
<dbReference type="EMBL" id="LFYR01001331">
    <property type="protein sequence ID" value="KMZ62601.1"/>
    <property type="molecule type" value="Genomic_DNA"/>
</dbReference>
<protein>
    <submittedName>
        <fullName evidence="3">Uncharacterized protein</fullName>
    </submittedName>
</protein>
<dbReference type="InterPro" id="IPR055454">
    <property type="entry name" value="CNOT1-like_NOT1_connector"/>
</dbReference>
<sequence length="812" mass="91968">MQTIALKLDGSPSIFREIGRPTLSTATEHSSLSKPELMTTGDVLESYDGLIQKLETFILSKDNKDVDIQSFIRGISAELHDLILKCVNQDEVILAIAQKIFHRLYENSANSVLVSAHLAMLGTIRDGCKFVVKEITSWVVYLDEERKFNKDITVALIHSELLNISEYDVHLTKIIDGGRNKTALDFVMSLVYSLIVQDSSFSMSEFCNLLDLLTKLSTRSGASDSLHQLIEMAKNSIGTNLSQEEKSRQFMDKKTNSVRSASSMEEYISSESLVADPIDFREKVSRLFSDWFRICESPANDAIATCFLSQLQKNGLLNGDDLTDHFFRIITEISVTNCLTSEQMTASPQQIQQFSFLFIDISIKLVVLILKYPMDLGSSKVALLPKILSAISKALLKDVEERKLSFNPRPYFRFFVILLMDLTSPDSGIDGVNYQVLTSFANAFHALQPLKVPSMSFAWLELISHRSFMPKLLMISNQKGWPFFQRLLVDLFKFMEPHLRSVKLEESIKFLYRGTLRVLLVLLHDFPQFLCDYHFCFCDVIPSTCIQLRNIILSAFPVNMRLPDPCTPNLKIDLLPEISQSPCILSDIDAVLKSKQIKVEIDEYLKTKNQGSTFLTNLKRLLFLPSHEISTAGTCYNVPLMNSLVLYVGMQAIQQLQSSSSTSVPHTGPMDIFLVSAAMDIFNSLIVDLDLEGRYTFLNAVANQLRYPNNHTHYFSFVLLYFFVEAKQEIIQEQITLVLLERLIVNRPHPWGLLITFIELIKNPRYDFWNKSFIHSAPEIEHLFDQVSKSCGGPRGVDDVTVSGSCLPGVLH</sequence>
<dbReference type="STRING" id="29655.A0A0K9P0P5"/>
<proteinExistence type="predicted"/>
<dbReference type="OMA" id="HDICLLM"/>
<dbReference type="GO" id="GO:0030015">
    <property type="term" value="C:CCR4-NOT core complex"/>
    <property type="evidence" value="ECO:0007669"/>
    <property type="project" value="InterPro"/>
</dbReference>
<dbReference type="Pfam" id="PF25097">
    <property type="entry name" value="ARM_Cnot1"/>
    <property type="match status" value="1"/>
</dbReference>
<evidence type="ECO:0000259" key="2">
    <source>
        <dbReference type="Pfam" id="PF25097"/>
    </source>
</evidence>
<comment type="caution">
    <text evidence="3">The sequence shown here is derived from an EMBL/GenBank/DDBJ whole genome shotgun (WGS) entry which is preliminary data.</text>
</comment>
<dbReference type="InterPro" id="IPR040398">
    <property type="entry name" value="Not1"/>
</dbReference>
<dbReference type="PANTHER" id="PTHR13162:SF8">
    <property type="entry name" value="CCR4-NOT TRANSCRIPTION COMPLEX SUBUNIT 1"/>
    <property type="match status" value="1"/>
</dbReference>
<dbReference type="OrthoDB" id="777316at2759"/>
<feature type="domain" description="CCR4-NOT transcription complex subunit 1-like NOT1 connector" evidence="2">
    <location>
        <begin position="54"/>
        <end position="235"/>
    </location>
</feature>
<dbReference type="InterPro" id="IPR007196">
    <property type="entry name" value="CCR4-Not_Not1_C"/>
</dbReference>
<keyword evidence="4" id="KW-1185">Reference proteome</keyword>
<dbReference type="FunFam" id="1.25.40.800:FF:000001">
    <property type="entry name" value="CCR4-NOT transcription complex subunit 1"/>
    <property type="match status" value="1"/>
</dbReference>
<dbReference type="Gene3D" id="1.25.40.790">
    <property type="match status" value="1"/>
</dbReference>